<dbReference type="Proteomes" id="UP001054902">
    <property type="component" value="Unassembled WGS sequence"/>
</dbReference>
<name>A0AAD3CFN5_9STRA</name>
<keyword evidence="3" id="KW-1185">Reference proteome</keyword>
<reference evidence="2 3" key="1">
    <citation type="journal article" date="2021" name="Sci. Rep.">
        <title>The genome of the diatom Chaetoceros tenuissimus carries an ancient integrated fragment of an extant virus.</title>
        <authorList>
            <person name="Hongo Y."/>
            <person name="Kimura K."/>
            <person name="Takaki Y."/>
            <person name="Yoshida Y."/>
            <person name="Baba S."/>
            <person name="Kobayashi G."/>
            <person name="Nagasaki K."/>
            <person name="Hano T."/>
            <person name="Tomaru Y."/>
        </authorList>
    </citation>
    <scope>NUCLEOTIDE SEQUENCE [LARGE SCALE GENOMIC DNA]</scope>
    <source>
        <strain evidence="2 3">NIES-3715</strain>
    </source>
</reference>
<organism evidence="2 3">
    <name type="scientific">Chaetoceros tenuissimus</name>
    <dbReference type="NCBI Taxonomy" id="426638"/>
    <lineage>
        <taxon>Eukaryota</taxon>
        <taxon>Sar</taxon>
        <taxon>Stramenopiles</taxon>
        <taxon>Ochrophyta</taxon>
        <taxon>Bacillariophyta</taxon>
        <taxon>Coscinodiscophyceae</taxon>
        <taxon>Chaetocerotophycidae</taxon>
        <taxon>Chaetocerotales</taxon>
        <taxon>Chaetocerotaceae</taxon>
        <taxon>Chaetoceros</taxon>
    </lineage>
</organism>
<evidence type="ECO:0000313" key="2">
    <source>
        <dbReference type="EMBL" id="GFH43785.1"/>
    </source>
</evidence>
<accession>A0AAD3CFN5</accession>
<dbReference type="EMBL" id="BLLK01000019">
    <property type="protein sequence ID" value="GFH43785.1"/>
    <property type="molecule type" value="Genomic_DNA"/>
</dbReference>
<evidence type="ECO:0000313" key="3">
    <source>
        <dbReference type="Proteomes" id="UP001054902"/>
    </source>
</evidence>
<dbReference type="PANTHER" id="PTHR24121:SF22">
    <property type="entry name" value="PROTEIN ACCELERATED CELL DEATH 6-LIKE"/>
    <property type="match status" value="1"/>
</dbReference>
<sequence>MNSNQEDTVMATTTTDTTAFVNDPYAFPYFHSSEEIPALYKTVNNFINLQSSSVSLSSKLILSQNLRDKIFKLSKEKVYWVDSCGENALHRLCQFTRFGNSDLDQVKYQVIKCLVESDSRVVYTVNNWNETPLHQFVTHLGLTLESQDQSRKEEGMNVKVLKLLATASPYTLLIKNYQQALPIHDACRLANIVQQESNQNWSFPFENLTCEEIQSGVLNSDGEYAMQHLQMISYLIHQNPKCLLYLDMKRKTPLYAAVESIHCSTRVVEYILRSMERVFGSNEFFVMIDPTKGLMKKQHAMHTKDGCSNLLRRAILGTSMTSNSSKSNEQKNADYNMDDSTRQDKPQTGEIASPLQGIFDVITQERVSTESMLDIVQNATNSIDGLSSIGQVLFEYSIHDHDMEDLLNFVQQLGSIWEKMILLMCCAYHGSMKHLQNLGTDASRWYPIHAAIYCKAPLPIICGLCKLYPQELLKQRGSKHETPLIMFLNSDIPSRYLGRCNELQSTISYLIGKNAEAASMPDIHGRLPLHCALEQELDWDLGLNNILMAYRSAASITDPTSGLVPVLRASSKQYDLSTIYAMLHVDPTVLRMSKSK</sequence>
<dbReference type="PANTHER" id="PTHR24121">
    <property type="entry name" value="NO MECHANORECEPTOR POTENTIAL C, ISOFORM D-RELATED"/>
    <property type="match status" value="1"/>
</dbReference>
<gene>
    <name evidence="2" type="ORF">CTEN210_00258</name>
</gene>
<comment type="caution">
    <text evidence="2">The sequence shown here is derived from an EMBL/GenBank/DDBJ whole genome shotgun (WGS) entry which is preliminary data.</text>
</comment>
<dbReference type="Gene3D" id="1.25.40.20">
    <property type="entry name" value="Ankyrin repeat-containing domain"/>
    <property type="match status" value="1"/>
</dbReference>
<dbReference type="AlphaFoldDB" id="A0AAD3CFN5"/>
<dbReference type="InterPro" id="IPR036770">
    <property type="entry name" value="Ankyrin_rpt-contain_sf"/>
</dbReference>
<evidence type="ECO:0000256" key="1">
    <source>
        <dbReference type="SAM" id="MobiDB-lite"/>
    </source>
</evidence>
<proteinExistence type="predicted"/>
<feature type="region of interest" description="Disordered" evidence="1">
    <location>
        <begin position="320"/>
        <end position="349"/>
    </location>
</feature>
<protein>
    <submittedName>
        <fullName evidence="2">Uncharacterized protein</fullName>
    </submittedName>
</protein>